<dbReference type="GO" id="GO:0016787">
    <property type="term" value="F:hydrolase activity"/>
    <property type="evidence" value="ECO:0007669"/>
    <property type="project" value="UniProtKB-KW"/>
</dbReference>
<dbReference type="KEGG" id="app:CAP2UW1_2249"/>
<evidence type="ECO:0000256" key="3">
    <source>
        <dbReference type="ARBA" id="ARBA00022722"/>
    </source>
</evidence>
<dbReference type="eggNOG" id="COG1203">
    <property type="taxonomic scope" value="Bacteria"/>
</dbReference>
<dbReference type="InterPro" id="IPR054712">
    <property type="entry name" value="Cas3-like_dom"/>
</dbReference>
<evidence type="ECO:0000259" key="10">
    <source>
        <dbReference type="PROSITE" id="PS51643"/>
    </source>
</evidence>
<dbReference type="InterPro" id="IPR027417">
    <property type="entry name" value="P-loop_NTPase"/>
</dbReference>
<keyword evidence="6" id="KW-0378">Hydrolase</keyword>
<dbReference type="HOGENOM" id="CLU_013924_2_0_4"/>
<comment type="similarity">
    <text evidence="2">In the central section; belongs to the CRISPR-associated helicase Cas3 family.</text>
</comment>
<dbReference type="InterPro" id="IPR014001">
    <property type="entry name" value="Helicase_ATP-bd"/>
</dbReference>
<dbReference type="SUPFAM" id="SSF52540">
    <property type="entry name" value="P-loop containing nucleoside triphosphate hydrolases"/>
    <property type="match status" value="1"/>
</dbReference>
<protein>
    <submittedName>
        <fullName evidence="11">CRISPR-associated helicase Cas3</fullName>
    </submittedName>
</protein>
<evidence type="ECO:0000256" key="4">
    <source>
        <dbReference type="ARBA" id="ARBA00022723"/>
    </source>
</evidence>
<organism evidence="11">
    <name type="scientific">Accumulibacter regalis</name>
    <dbReference type="NCBI Taxonomy" id="522306"/>
    <lineage>
        <taxon>Bacteria</taxon>
        <taxon>Pseudomonadati</taxon>
        <taxon>Pseudomonadota</taxon>
        <taxon>Betaproteobacteria</taxon>
        <taxon>Candidatus Accumulibacter</taxon>
    </lineage>
</organism>
<dbReference type="Pfam" id="PF22590">
    <property type="entry name" value="Cas3-like_C_2"/>
    <property type="match status" value="1"/>
</dbReference>
<dbReference type="GO" id="GO:0003724">
    <property type="term" value="F:RNA helicase activity"/>
    <property type="evidence" value="ECO:0007669"/>
    <property type="project" value="TreeGrafter"/>
</dbReference>
<reference evidence="11" key="2">
    <citation type="submission" date="2009-09" db="EMBL/GenBank/DDBJ databases">
        <title>Complete sequence of chromosome of Candidatus Accumulibacter phosphatis clade IIA str. UW-1.</title>
        <authorList>
            <consortium name="US DOE Joint Genome Institute"/>
            <person name="Martin H.G."/>
            <person name="Ivanova N."/>
            <person name="Kunin V."/>
            <person name="Warnecke F."/>
            <person name="Barry K."/>
            <person name="He S."/>
            <person name="Salamov A."/>
            <person name="Szeto E."/>
            <person name="Dalin E."/>
            <person name="Pangilinan J.L."/>
            <person name="Lapidus A."/>
            <person name="Lowry S."/>
            <person name="Kyrpides N.C."/>
            <person name="McMahon K.D."/>
            <person name="Hugenholtz P."/>
        </authorList>
    </citation>
    <scope>NUCLEOTIDE SEQUENCE [LARGE SCALE GENOMIC DNA]</scope>
    <source>
        <strain evidence="11">UW-1</strain>
    </source>
</reference>
<evidence type="ECO:0000256" key="5">
    <source>
        <dbReference type="ARBA" id="ARBA00022741"/>
    </source>
</evidence>
<evidence type="ECO:0000256" key="8">
    <source>
        <dbReference type="ARBA" id="ARBA00022840"/>
    </source>
</evidence>
<dbReference type="GO" id="GO:0051607">
    <property type="term" value="P:defense response to virus"/>
    <property type="evidence" value="ECO:0007669"/>
    <property type="project" value="UniProtKB-KW"/>
</dbReference>
<dbReference type="GO" id="GO:0003723">
    <property type="term" value="F:RNA binding"/>
    <property type="evidence" value="ECO:0007669"/>
    <property type="project" value="TreeGrafter"/>
</dbReference>
<comment type="similarity">
    <text evidence="1">In the N-terminal section; belongs to the CRISPR-associated nuclease Cas3-HD family.</text>
</comment>
<dbReference type="GO" id="GO:0005524">
    <property type="term" value="F:ATP binding"/>
    <property type="evidence" value="ECO:0007669"/>
    <property type="project" value="UniProtKB-KW"/>
</dbReference>
<dbReference type="GO" id="GO:0046872">
    <property type="term" value="F:metal ion binding"/>
    <property type="evidence" value="ECO:0007669"/>
    <property type="project" value="UniProtKB-KW"/>
</dbReference>
<keyword evidence="7" id="KW-0347">Helicase</keyword>
<dbReference type="Gene3D" id="1.10.3210.30">
    <property type="match status" value="1"/>
</dbReference>
<dbReference type="PANTHER" id="PTHR47963:SF9">
    <property type="entry name" value="CRISPR-ASSOCIATED ENDONUCLEASE_HELICASE CAS3"/>
    <property type="match status" value="1"/>
</dbReference>
<sequence>MSEEKPLKDSEAFGKLERGADGNVLRSHPLIDHMIDVAACFCRLAGCRSIRRAMERSAGRQLTDQDVTRLAVLAFLHDIGKANSGFQAKRWRDRIPVAWPVRISAGHGPEAFKLFDVPTAAAAVQPLIEQVCSWGTASDPLLIASISHHGRPIKDSPGSSLLFWKTQTGAYDPASVLRAIAESALCLYPLAFESGGEDLPDASAFGHLFAGLVQLADWLGSDTRFFEFSGPGEARAARATDLADRAITTLGLDAEDWRERLIATKQDFARTFGGFPPHPIQAAMGDDTLGPLVILESETGSGKTEAALWRYLQLFRAGEVDSLYFALPTRVAAGQLYKRVQDTLDRLWPENPPLALRALPGYVAADGQEAKALPDFKVLWSDDLNDQAAPHRWAGENAKRFLAAPIAVGTIDQALLGALQVAHAHLRHATLARSLLVVDEVHASDAYMTVLLEQLLKAHLNCGGHAVLLSATLGSRARNRYLALNAESRTSSLLAAMPFADACQVPYPAISDNQSLCAVAGTGQCKCVRWTARDIIDSPEHIVELALAAAAQGAKVLIVRNTVPAAIATVAALEAKVPDRAWLFQINGVVTLHHSRFSRQDRPILDAAIEERLGKNRSSGALIVVGTQTLEQSLDIDADFLITDLCPMDVLLQRIGRLHRHANERPEPYHIAQVVILTPTGNDLTPLLTRPKNGLGRHRNGGGVYDDLRVLEATRRLLADKPVVNIPDDNRYLVEAATHPERLEALQAELGEAWQSLAAKLEGDTSAEKTIGHLHTLDVQQRFGEEEFPTGVQVGTRLGAQDRVVRFDAEQPGPFGEPLKALPIRHHLLPKDLPLDVEPSAVTHHENCTTFRLGEALFRYSRLGLESLKDQ</sequence>
<reference evidence="11" key="1">
    <citation type="submission" date="2009-08" db="EMBL/GenBank/DDBJ databases">
        <authorList>
            <consortium name="US DOE Joint Genome Institute"/>
            <person name="Lucas S."/>
            <person name="Copeland A."/>
            <person name="Lapidus A."/>
            <person name="Glavina del Rio T."/>
            <person name="Dalin E."/>
            <person name="Tice H."/>
            <person name="Bruce D."/>
            <person name="Barry K."/>
            <person name="Pitluck S."/>
            <person name="Lowry S."/>
            <person name="Larimer F."/>
            <person name="Land M."/>
            <person name="Hauser L."/>
            <person name="Kyrpides N."/>
            <person name="Ivanova N."/>
            <person name="McMahon K.D."/>
            <person name="Hugenholtz P."/>
        </authorList>
    </citation>
    <scope>NUCLEOTIDE SEQUENCE</scope>
    <source>
        <strain evidence="11">UW-1</strain>
    </source>
</reference>
<evidence type="ECO:0000256" key="1">
    <source>
        <dbReference type="ARBA" id="ARBA00006847"/>
    </source>
</evidence>
<feature type="domain" description="HD Cas3-type" evidence="10">
    <location>
        <begin position="23"/>
        <end position="219"/>
    </location>
</feature>
<dbReference type="InterPro" id="IPR050547">
    <property type="entry name" value="DEAD_box_RNA_helicases"/>
</dbReference>
<dbReference type="AlphaFoldDB" id="C7RP58"/>
<dbReference type="InterPro" id="IPR038257">
    <property type="entry name" value="CRISPR-assoc_Cas3_HD_sf"/>
</dbReference>
<dbReference type="NCBIfam" id="TIGR01596">
    <property type="entry name" value="cas3_HD"/>
    <property type="match status" value="1"/>
</dbReference>
<keyword evidence="3" id="KW-0540">Nuclease</keyword>
<keyword evidence="5" id="KW-0547">Nucleotide-binding</keyword>
<dbReference type="Gene3D" id="3.40.50.300">
    <property type="entry name" value="P-loop containing nucleotide triphosphate hydrolases"/>
    <property type="match status" value="2"/>
</dbReference>
<dbReference type="PANTHER" id="PTHR47963">
    <property type="entry name" value="DEAD-BOX ATP-DEPENDENT RNA HELICASE 47, MITOCHONDRIAL"/>
    <property type="match status" value="1"/>
</dbReference>
<dbReference type="Pfam" id="PF18019">
    <property type="entry name" value="Cas3_HD"/>
    <property type="match status" value="1"/>
</dbReference>
<gene>
    <name evidence="11" type="ordered locus">CAP2UW1_2249</name>
</gene>
<dbReference type="GO" id="GO:0004518">
    <property type="term" value="F:nuclease activity"/>
    <property type="evidence" value="ECO:0007669"/>
    <property type="project" value="UniProtKB-KW"/>
</dbReference>
<dbReference type="SMART" id="SM00487">
    <property type="entry name" value="DEXDc"/>
    <property type="match status" value="1"/>
</dbReference>
<dbReference type="NCBIfam" id="TIGR01587">
    <property type="entry name" value="cas3_core"/>
    <property type="match status" value="1"/>
</dbReference>
<dbReference type="PROSITE" id="PS51643">
    <property type="entry name" value="HD_CAS3"/>
    <property type="match status" value="1"/>
</dbReference>
<dbReference type="CDD" id="cd09641">
    <property type="entry name" value="Cas3''_I"/>
    <property type="match status" value="1"/>
</dbReference>
<evidence type="ECO:0000256" key="6">
    <source>
        <dbReference type="ARBA" id="ARBA00022801"/>
    </source>
</evidence>
<evidence type="ECO:0000313" key="11">
    <source>
        <dbReference type="EMBL" id="ACV35540.1"/>
    </source>
</evidence>
<name>C7RP58_ACCRE</name>
<dbReference type="InterPro" id="IPR006483">
    <property type="entry name" value="CRISPR-assoc_Cas3_HD"/>
</dbReference>
<dbReference type="STRING" id="522306.CAP2UW1_2249"/>
<evidence type="ECO:0000256" key="9">
    <source>
        <dbReference type="ARBA" id="ARBA00023118"/>
    </source>
</evidence>
<proteinExistence type="inferred from homology"/>
<evidence type="ECO:0000256" key="7">
    <source>
        <dbReference type="ARBA" id="ARBA00022806"/>
    </source>
</evidence>
<keyword evidence="8" id="KW-0067">ATP-binding</keyword>
<keyword evidence="9" id="KW-0051">Antiviral defense</keyword>
<dbReference type="OrthoDB" id="9810236at2"/>
<dbReference type="EMBL" id="CP001715">
    <property type="protein sequence ID" value="ACV35540.1"/>
    <property type="molecule type" value="Genomic_DNA"/>
</dbReference>
<keyword evidence="4" id="KW-0479">Metal-binding</keyword>
<accession>C7RP58</accession>
<dbReference type="InterPro" id="IPR006474">
    <property type="entry name" value="Helicase_Cas3_CRISPR-ass_core"/>
</dbReference>
<evidence type="ECO:0000256" key="2">
    <source>
        <dbReference type="ARBA" id="ARBA00009046"/>
    </source>
</evidence>